<dbReference type="SUPFAM" id="SSF55031">
    <property type="entry name" value="Bacterial exopeptidase dimerisation domain"/>
    <property type="match status" value="1"/>
</dbReference>
<organism evidence="3 4">
    <name type="scientific">Pseudonocardia autotrophica</name>
    <name type="common">Amycolata autotrophica</name>
    <name type="synonym">Nocardia autotrophica</name>
    <dbReference type="NCBI Taxonomy" id="2074"/>
    <lineage>
        <taxon>Bacteria</taxon>
        <taxon>Bacillati</taxon>
        <taxon>Actinomycetota</taxon>
        <taxon>Actinomycetes</taxon>
        <taxon>Pseudonocardiales</taxon>
        <taxon>Pseudonocardiaceae</taxon>
        <taxon>Pseudonocardia</taxon>
    </lineage>
</organism>
<dbReference type="InterPro" id="IPR052030">
    <property type="entry name" value="Peptidase_M20/M20A_hydrolases"/>
</dbReference>
<keyword evidence="4" id="KW-1185">Reference proteome</keyword>
<dbReference type="GO" id="GO:0005737">
    <property type="term" value="C:cytoplasm"/>
    <property type="evidence" value="ECO:0007669"/>
    <property type="project" value="TreeGrafter"/>
</dbReference>
<dbReference type="GO" id="GO:0046657">
    <property type="term" value="P:folic acid catabolic process"/>
    <property type="evidence" value="ECO:0007669"/>
    <property type="project" value="TreeGrafter"/>
</dbReference>
<evidence type="ECO:0000313" key="3">
    <source>
        <dbReference type="EMBL" id="OSY41548.1"/>
    </source>
</evidence>
<dbReference type="RefSeq" id="WP_085912308.1">
    <property type="nucleotide sequence ID" value="NZ_AP018920.1"/>
</dbReference>
<dbReference type="InterPro" id="IPR017144">
    <property type="entry name" value="Xaa-Arg_dipeptidase"/>
</dbReference>
<dbReference type="AlphaFoldDB" id="A0A1Y2N3U0"/>
<gene>
    <name evidence="3" type="primary">abgB</name>
    <name evidence="3" type="ORF">BG845_02039</name>
</gene>
<dbReference type="Pfam" id="PF07687">
    <property type="entry name" value="M20_dimer"/>
    <property type="match status" value="1"/>
</dbReference>
<comment type="caution">
    <text evidence="3">The sequence shown here is derived from an EMBL/GenBank/DDBJ whole genome shotgun (WGS) entry which is preliminary data.</text>
</comment>
<evidence type="ECO:0000259" key="2">
    <source>
        <dbReference type="Pfam" id="PF07687"/>
    </source>
</evidence>
<keyword evidence="3" id="KW-0378">Hydrolase</keyword>
<reference evidence="3 4" key="1">
    <citation type="submission" date="2016-09" db="EMBL/GenBank/DDBJ databases">
        <title>Pseudonocardia autotrophica DSM535, a candidate organism with high potential of specific P450 cytochromes.</title>
        <authorList>
            <person name="Grumaz C."/>
            <person name="Vainshtein Y."/>
            <person name="Kirstahler P."/>
            <person name="Sohn K."/>
        </authorList>
    </citation>
    <scope>NUCLEOTIDE SEQUENCE [LARGE SCALE GENOMIC DNA]</scope>
    <source>
        <strain evidence="3 4">DSM 535</strain>
    </source>
</reference>
<dbReference type="PANTHER" id="PTHR30575">
    <property type="entry name" value="PEPTIDASE M20"/>
    <property type="match status" value="1"/>
</dbReference>
<dbReference type="CDD" id="cd05672">
    <property type="entry name" value="M20_ACY1L2-like"/>
    <property type="match status" value="1"/>
</dbReference>
<feature type="domain" description="Peptidase M20 dimerisation" evidence="2">
    <location>
        <begin position="213"/>
        <end position="303"/>
    </location>
</feature>
<dbReference type="PANTHER" id="PTHR30575:SF0">
    <property type="entry name" value="XAA-ARG DIPEPTIDASE"/>
    <property type="match status" value="1"/>
</dbReference>
<dbReference type="Pfam" id="PF01546">
    <property type="entry name" value="Peptidase_M20"/>
    <property type="match status" value="1"/>
</dbReference>
<dbReference type="PIRSF" id="PIRSF037226">
    <property type="entry name" value="Amidohydrolase_ACY1L2_prd"/>
    <property type="match status" value="1"/>
</dbReference>
<evidence type="ECO:0000256" key="1">
    <source>
        <dbReference type="PIRNR" id="PIRNR037226"/>
    </source>
</evidence>
<protein>
    <recommendedName>
        <fullName evidence="1">Peptidase M20 domain-containing protein 2</fullName>
    </recommendedName>
</protein>
<proteinExistence type="inferred from homology"/>
<dbReference type="OrthoDB" id="9781032at2"/>
<dbReference type="Gene3D" id="3.30.70.360">
    <property type="match status" value="1"/>
</dbReference>
<dbReference type="InterPro" id="IPR017439">
    <property type="entry name" value="Amidohydrolase"/>
</dbReference>
<name>A0A1Y2N3U0_PSEAH</name>
<evidence type="ECO:0000313" key="4">
    <source>
        <dbReference type="Proteomes" id="UP000194360"/>
    </source>
</evidence>
<dbReference type="InterPro" id="IPR036264">
    <property type="entry name" value="Bact_exopeptidase_dim_dom"/>
</dbReference>
<dbReference type="InterPro" id="IPR011650">
    <property type="entry name" value="Peptidase_M20_dimer"/>
</dbReference>
<dbReference type="EMBL" id="MIGB01000008">
    <property type="protein sequence ID" value="OSY41548.1"/>
    <property type="molecule type" value="Genomic_DNA"/>
</dbReference>
<comment type="similarity">
    <text evidence="1">Belongs to the peptidase M20A family.</text>
</comment>
<dbReference type="STRING" id="2074.BG845_02039"/>
<dbReference type="Proteomes" id="UP000194360">
    <property type="component" value="Unassembled WGS sequence"/>
</dbReference>
<accession>A0A1Y2N3U0</accession>
<dbReference type="InterPro" id="IPR002933">
    <property type="entry name" value="Peptidase_M20"/>
</dbReference>
<dbReference type="GO" id="GO:0071713">
    <property type="term" value="F:para-aminobenzoyl-glutamate hydrolase activity"/>
    <property type="evidence" value="ECO:0007669"/>
    <property type="project" value="TreeGrafter"/>
</dbReference>
<dbReference type="GO" id="GO:0016805">
    <property type="term" value="F:dipeptidase activity"/>
    <property type="evidence" value="ECO:0007669"/>
    <property type="project" value="InterPro"/>
</dbReference>
<dbReference type="Gene3D" id="3.40.630.10">
    <property type="entry name" value="Zn peptidases"/>
    <property type="match status" value="1"/>
</dbReference>
<dbReference type="SUPFAM" id="SSF53187">
    <property type="entry name" value="Zn-dependent exopeptidases"/>
    <property type="match status" value="1"/>
</dbReference>
<sequence>MTCPEHEAPLQPSRAHDDAVTRETAARAAAAEPISSPYAGAPDAARELLTGAVDALSAELLELSHGLHADPETAFTEHRSAAAVAALLQRHGISSEVGGYGLDTALRAEIGRSGTGPTIAVLAEYDALPGIGHACGHNVICSAAVGAFLALARLLAADDAPAGTVLLLGTPAEEGGGGKETMARAGAFDGVDAAVMVHPFAHDIADHPFLGRRQLEVTYHGVAAHASAQPHMGRNALDAVVLAYQGVAMLRQHLPDGDRVHGIITDGGQAPNVVPERAGARYYLRSQHPETLLDLATRVQAIAVGAAAMTGCGYTLTWDPNPPYLPIRHNRTLAARWAVHQTQRGRTVWPRGVVPESETGSTDLGNVSLRVPAIHPMLAIAEPGTALHTVGFAQAAGGPGGDRGVVDGAIGLALVVADLLHDAALRDAVAAEFADAGGPVDVPSFFDS</sequence>
<dbReference type="FunFam" id="3.30.70.360:FF:000004">
    <property type="entry name" value="Peptidase M20 domain-containing protein 2"/>
    <property type="match status" value="1"/>
</dbReference>
<dbReference type="NCBIfam" id="TIGR01891">
    <property type="entry name" value="amidohydrolases"/>
    <property type="match status" value="1"/>
</dbReference>